<protein>
    <submittedName>
        <fullName evidence="12">Uncharacterized protein</fullName>
    </submittedName>
</protein>
<evidence type="ECO:0000256" key="4">
    <source>
        <dbReference type="ARBA" id="ARBA00022737"/>
    </source>
</evidence>
<dbReference type="GO" id="GO:0033627">
    <property type="term" value="P:cell adhesion mediated by integrin"/>
    <property type="evidence" value="ECO:0007669"/>
    <property type="project" value="TreeGrafter"/>
</dbReference>
<feature type="repeat" description="FG-GAP" evidence="10">
    <location>
        <begin position="205"/>
        <end position="268"/>
    </location>
</feature>
<dbReference type="Gene3D" id="2.60.40.1460">
    <property type="entry name" value="Integrin domains. Chain A, domain 2"/>
    <property type="match status" value="1"/>
</dbReference>
<dbReference type="GO" id="GO:0005178">
    <property type="term" value="F:integrin binding"/>
    <property type="evidence" value="ECO:0007669"/>
    <property type="project" value="TreeGrafter"/>
</dbReference>
<dbReference type="GO" id="GO:0007229">
    <property type="term" value="P:integrin-mediated signaling pathway"/>
    <property type="evidence" value="ECO:0007669"/>
    <property type="project" value="UniProtKB-KW"/>
</dbReference>
<dbReference type="PANTHER" id="PTHR23220">
    <property type="entry name" value="INTEGRIN ALPHA"/>
    <property type="match status" value="1"/>
</dbReference>
<dbReference type="Gene3D" id="2.130.10.130">
    <property type="entry name" value="Integrin alpha, N-terminal"/>
    <property type="match status" value="1"/>
</dbReference>
<comment type="similarity">
    <text evidence="2 11">Belongs to the integrin alpha chain family.</text>
</comment>
<dbReference type="SUPFAM" id="SSF69318">
    <property type="entry name" value="Integrin alpha N-terminal domain"/>
    <property type="match status" value="1"/>
</dbReference>
<keyword evidence="7" id="KW-0472">Membrane</keyword>
<gene>
    <name evidence="12" type="ORF">MNOR_LOCUS23941</name>
</gene>
<keyword evidence="5 11" id="KW-0130">Cell adhesion</keyword>
<comment type="subcellular location">
    <subcellularLocation>
        <location evidence="1 11">Membrane</location>
        <topology evidence="1 11">Single-pass type I membrane protein</topology>
    </subcellularLocation>
</comment>
<dbReference type="InterPro" id="IPR013519">
    <property type="entry name" value="Int_alpha_beta-p"/>
</dbReference>
<dbReference type="AlphaFoldDB" id="A0AAV2RG70"/>
<dbReference type="InterPro" id="IPR028994">
    <property type="entry name" value="Integrin_alpha_N"/>
</dbReference>
<keyword evidence="13" id="KW-1185">Reference proteome</keyword>
<dbReference type="SUPFAM" id="SSF69179">
    <property type="entry name" value="Integrin domains"/>
    <property type="match status" value="1"/>
</dbReference>
<keyword evidence="6 11" id="KW-0401">Integrin</keyword>
<evidence type="ECO:0000256" key="11">
    <source>
        <dbReference type="RuleBase" id="RU003762"/>
    </source>
</evidence>
<feature type="non-terminal residue" evidence="12">
    <location>
        <position position="1"/>
    </location>
</feature>
<dbReference type="InterPro" id="IPR032695">
    <property type="entry name" value="Integrin_dom_sf"/>
</dbReference>
<dbReference type="GO" id="GO:0008305">
    <property type="term" value="C:integrin complex"/>
    <property type="evidence" value="ECO:0007669"/>
    <property type="project" value="InterPro"/>
</dbReference>
<evidence type="ECO:0000256" key="9">
    <source>
        <dbReference type="ARBA" id="ARBA00023180"/>
    </source>
</evidence>
<dbReference type="EMBL" id="CAXKWB010021572">
    <property type="protein sequence ID" value="CAL4123275.1"/>
    <property type="molecule type" value="Genomic_DNA"/>
</dbReference>
<dbReference type="SMART" id="SM00191">
    <property type="entry name" value="Int_alpha"/>
    <property type="match status" value="3"/>
</dbReference>
<evidence type="ECO:0000256" key="2">
    <source>
        <dbReference type="ARBA" id="ARBA00008054"/>
    </source>
</evidence>
<accession>A0AAV2RG70</accession>
<dbReference type="GO" id="GO:0007157">
    <property type="term" value="P:heterophilic cell-cell adhesion via plasma membrane cell adhesion molecules"/>
    <property type="evidence" value="ECO:0007669"/>
    <property type="project" value="UniProtKB-ARBA"/>
</dbReference>
<dbReference type="GO" id="GO:0009897">
    <property type="term" value="C:external side of plasma membrane"/>
    <property type="evidence" value="ECO:0007669"/>
    <property type="project" value="TreeGrafter"/>
</dbReference>
<keyword evidence="4" id="KW-0677">Repeat</keyword>
<keyword evidence="8 11" id="KW-0675">Receptor</keyword>
<evidence type="ECO:0000256" key="3">
    <source>
        <dbReference type="ARBA" id="ARBA00022729"/>
    </source>
</evidence>
<keyword evidence="3" id="KW-0732">Signal</keyword>
<evidence type="ECO:0000313" key="13">
    <source>
        <dbReference type="Proteomes" id="UP001497623"/>
    </source>
</evidence>
<keyword evidence="9" id="KW-0325">Glycoprotein</keyword>
<feature type="repeat" description="FG-GAP" evidence="10">
    <location>
        <begin position="78"/>
        <end position="140"/>
    </location>
</feature>
<dbReference type="PANTHER" id="PTHR23220:SF133">
    <property type="entry name" value="INTEGRIN ALPHA-PS2"/>
    <property type="match status" value="1"/>
</dbReference>
<dbReference type="Proteomes" id="UP001497623">
    <property type="component" value="Unassembled WGS sequence"/>
</dbReference>
<evidence type="ECO:0000256" key="5">
    <source>
        <dbReference type="ARBA" id="ARBA00022889"/>
    </source>
</evidence>
<evidence type="ECO:0000256" key="8">
    <source>
        <dbReference type="ARBA" id="ARBA00023170"/>
    </source>
</evidence>
<dbReference type="Pfam" id="PF01839">
    <property type="entry name" value="FG-GAP"/>
    <property type="match status" value="2"/>
</dbReference>
<feature type="repeat" description="FG-GAP" evidence="10">
    <location>
        <begin position="141"/>
        <end position="197"/>
    </location>
</feature>
<evidence type="ECO:0000256" key="7">
    <source>
        <dbReference type="ARBA" id="ARBA00023136"/>
    </source>
</evidence>
<dbReference type="InterPro" id="IPR000413">
    <property type="entry name" value="Integrin_alpha"/>
</dbReference>
<organism evidence="12 13">
    <name type="scientific">Meganyctiphanes norvegica</name>
    <name type="common">Northern krill</name>
    <name type="synonym">Thysanopoda norvegica</name>
    <dbReference type="NCBI Taxonomy" id="48144"/>
    <lineage>
        <taxon>Eukaryota</taxon>
        <taxon>Metazoa</taxon>
        <taxon>Ecdysozoa</taxon>
        <taxon>Arthropoda</taxon>
        <taxon>Crustacea</taxon>
        <taxon>Multicrustacea</taxon>
        <taxon>Malacostraca</taxon>
        <taxon>Eumalacostraca</taxon>
        <taxon>Eucarida</taxon>
        <taxon>Euphausiacea</taxon>
        <taxon>Euphausiidae</taxon>
        <taxon>Meganyctiphanes</taxon>
    </lineage>
</organism>
<dbReference type="GO" id="GO:0007160">
    <property type="term" value="P:cell-matrix adhesion"/>
    <property type="evidence" value="ECO:0007669"/>
    <property type="project" value="TreeGrafter"/>
</dbReference>
<name>A0AAV2RG70_MEGNR</name>
<dbReference type="PROSITE" id="PS51470">
    <property type="entry name" value="FG_GAP"/>
    <property type="match status" value="3"/>
</dbReference>
<sequence>GIISRAPVNNINIRARQVSWTRNSAYQKTNRTEEDIYEGWALIVGTVLDSNKQVVVTSVPDELDLFGKIKFYSSDLKSLNESISGDEYGSRFGYALAAADVNSDGIDDLLVGAPMAKGMRNKPETGKVLLYYGPITKDSVYVRLEGQDAWGRFGHAIICPGDFDRDGYIDCVVGAPYSNKGAGAVYIFNGGVDGLGIKPTQIIRSVEFSPSMIKNKPILGFGYSLDGADVDKNGFIDLLVGAPDSESAMLIRSAPVVTLEGSLNFSNPLLEISNMSCEIIHHGEKVKASCFTLSITLAYDGSSTQINHDAELTLSLSSTEIQLQAFFWGNGQKILIKNITILPDDYSSTWNETLYVRRSRKRSAIITASAKVELLTESVDKGNSDTNIPAIPPMLDSSSKEFDSSVELVCSDDTTCTTHSDLTLTANLIDTVIIGEDDIMINLNVSASNDKAYDVYLLFR</sequence>
<dbReference type="PRINTS" id="PR01185">
    <property type="entry name" value="INTEGRINA"/>
</dbReference>
<evidence type="ECO:0000256" key="1">
    <source>
        <dbReference type="ARBA" id="ARBA00004479"/>
    </source>
</evidence>
<dbReference type="InterPro" id="IPR013517">
    <property type="entry name" value="FG-GAP"/>
</dbReference>
<evidence type="ECO:0000256" key="10">
    <source>
        <dbReference type="PROSITE-ProRule" id="PRU00803"/>
    </source>
</evidence>
<evidence type="ECO:0000256" key="6">
    <source>
        <dbReference type="ARBA" id="ARBA00023037"/>
    </source>
</evidence>
<comment type="caution">
    <text evidence="12">The sequence shown here is derived from an EMBL/GenBank/DDBJ whole genome shotgun (WGS) entry which is preliminary data.</text>
</comment>
<proteinExistence type="inferred from homology"/>
<reference evidence="12 13" key="1">
    <citation type="submission" date="2024-05" db="EMBL/GenBank/DDBJ databases">
        <authorList>
            <person name="Wallberg A."/>
        </authorList>
    </citation>
    <scope>NUCLEOTIDE SEQUENCE [LARGE SCALE GENOMIC DNA]</scope>
</reference>
<evidence type="ECO:0000313" key="12">
    <source>
        <dbReference type="EMBL" id="CAL4123275.1"/>
    </source>
</evidence>